<name>A0A397RW07_9MOLU</name>
<dbReference type="AlphaFoldDB" id="A0A397RW07"/>
<gene>
    <name evidence="1" type="ORF">EI71_00691</name>
</gene>
<reference evidence="1 2" key="1">
    <citation type="submission" date="2018-08" db="EMBL/GenBank/DDBJ databases">
        <title>Genomic Encyclopedia of Archaeal and Bacterial Type Strains, Phase II (KMG-II): from individual species to whole genera.</title>
        <authorList>
            <person name="Goeker M."/>
        </authorList>
    </citation>
    <scope>NUCLEOTIDE SEQUENCE [LARGE SCALE GENOMIC DNA]</scope>
    <source>
        <strain evidence="1 2">ATCC 27112</strain>
    </source>
</reference>
<sequence>MSIKSNELYNHIFSLEHLNHECSIHYLQEKYQISFDYANKLNDEIKIYQDEDKYNSYLDDMKLLDFNELFINKLSKRFNLCYVFVEELLNRYKDEELELPNIDSKDTLKEGNLSFYNYLIQNNLIDYFFQPTGLIQYDDVDILNYVKGSNSYHYIEHNPLDFNLTPNNRKIIILVFNKIVSFFNIDPIINKFDKASFYFDSYDFGLKESKLIEIDIS</sequence>
<organism evidence="1 2">
    <name type="scientific">Anaeroplasma bactoclasticum</name>
    <dbReference type="NCBI Taxonomy" id="2088"/>
    <lineage>
        <taxon>Bacteria</taxon>
        <taxon>Bacillati</taxon>
        <taxon>Mycoplasmatota</taxon>
        <taxon>Mollicutes</taxon>
        <taxon>Anaeroplasmatales</taxon>
        <taxon>Anaeroplasmataceae</taxon>
        <taxon>Anaeroplasma</taxon>
    </lineage>
</organism>
<dbReference type="Proteomes" id="UP000266506">
    <property type="component" value="Unassembled WGS sequence"/>
</dbReference>
<evidence type="ECO:0000313" key="2">
    <source>
        <dbReference type="Proteomes" id="UP000266506"/>
    </source>
</evidence>
<dbReference type="EMBL" id="QXEV01000005">
    <property type="protein sequence ID" value="RIA77908.1"/>
    <property type="molecule type" value="Genomic_DNA"/>
</dbReference>
<evidence type="ECO:0000313" key="1">
    <source>
        <dbReference type="EMBL" id="RIA77908.1"/>
    </source>
</evidence>
<dbReference type="RefSeq" id="WP_119015858.1">
    <property type="nucleotide sequence ID" value="NZ_QXEV01000005.1"/>
</dbReference>
<proteinExistence type="predicted"/>
<accession>A0A397RW07</accession>
<comment type="caution">
    <text evidence="1">The sequence shown here is derived from an EMBL/GenBank/DDBJ whole genome shotgun (WGS) entry which is preliminary data.</text>
</comment>
<keyword evidence="2" id="KW-1185">Reference proteome</keyword>
<protein>
    <submittedName>
        <fullName evidence="1">Uncharacterized protein</fullName>
    </submittedName>
</protein>
<dbReference type="InParanoid" id="A0A397RW07"/>